<evidence type="ECO:0000313" key="2">
    <source>
        <dbReference type="EMBL" id="KRN97251.1"/>
    </source>
</evidence>
<reference evidence="2 3" key="1">
    <citation type="journal article" date="2015" name="Genome Announc.">
        <title>Expanding the biotechnology potential of lactobacilli through comparative genomics of 213 strains and associated genera.</title>
        <authorList>
            <person name="Sun Z."/>
            <person name="Harris H.M."/>
            <person name="McCann A."/>
            <person name="Guo C."/>
            <person name="Argimon S."/>
            <person name="Zhang W."/>
            <person name="Yang X."/>
            <person name="Jeffery I.B."/>
            <person name="Cooney J.C."/>
            <person name="Kagawa T.F."/>
            <person name="Liu W."/>
            <person name="Song Y."/>
            <person name="Salvetti E."/>
            <person name="Wrobel A."/>
            <person name="Rasinkangas P."/>
            <person name="Parkhill J."/>
            <person name="Rea M.C."/>
            <person name="O'Sullivan O."/>
            <person name="Ritari J."/>
            <person name="Douillard F.P."/>
            <person name="Paul Ross R."/>
            <person name="Yang R."/>
            <person name="Briner A.E."/>
            <person name="Felis G.E."/>
            <person name="de Vos W.M."/>
            <person name="Barrangou R."/>
            <person name="Klaenhammer T.R."/>
            <person name="Caufield P.W."/>
            <person name="Cui Y."/>
            <person name="Zhang H."/>
            <person name="O'Toole P.W."/>
        </authorList>
    </citation>
    <scope>NUCLEOTIDE SEQUENCE [LARGE SCALE GENOMIC DNA]</scope>
    <source>
        <strain evidence="2 3">DSM 22696</strain>
    </source>
</reference>
<comment type="caution">
    <text evidence="2">The sequence shown here is derived from an EMBL/GenBank/DDBJ whole genome shotgun (WGS) entry which is preliminary data.</text>
</comment>
<dbReference type="EMBL" id="JQCB01000001">
    <property type="protein sequence ID" value="KRN97251.1"/>
    <property type="molecule type" value="Genomic_DNA"/>
</dbReference>
<keyword evidence="3" id="KW-1185">Reference proteome</keyword>
<proteinExistence type="predicted"/>
<dbReference type="RefSeq" id="WP_057808512.1">
    <property type="nucleotide sequence ID" value="NZ_BJUD01000056.1"/>
</dbReference>
<dbReference type="Proteomes" id="UP000051139">
    <property type="component" value="Unassembled WGS sequence"/>
</dbReference>
<accession>A0A0R2L6G7</accession>
<reference evidence="1 4" key="2">
    <citation type="submission" date="2019-07" db="EMBL/GenBank/DDBJ databases">
        <title>Whole genome shotgun sequence of Lactobacillus siliginis NBRC 101315.</title>
        <authorList>
            <person name="Hosoyama A."/>
            <person name="Uohara A."/>
            <person name="Ohji S."/>
            <person name="Ichikawa N."/>
        </authorList>
    </citation>
    <scope>NUCLEOTIDE SEQUENCE [LARGE SCALE GENOMIC DNA]</scope>
    <source>
        <strain evidence="1 4">NBRC 101315</strain>
    </source>
</reference>
<dbReference type="EMBL" id="BJUD01000056">
    <property type="protein sequence ID" value="GEK29449.1"/>
    <property type="molecule type" value="Genomic_DNA"/>
</dbReference>
<dbReference type="STRING" id="348151.IV55_GL000179"/>
<dbReference type="OrthoDB" id="2302769at2"/>
<evidence type="ECO:0000313" key="1">
    <source>
        <dbReference type="EMBL" id="GEK29449.1"/>
    </source>
</evidence>
<organism evidence="2 3">
    <name type="scientific">Furfurilactobacillus siliginis</name>
    <dbReference type="NCBI Taxonomy" id="348151"/>
    <lineage>
        <taxon>Bacteria</taxon>
        <taxon>Bacillati</taxon>
        <taxon>Bacillota</taxon>
        <taxon>Bacilli</taxon>
        <taxon>Lactobacillales</taxon>
        <taxon>Lactobacillaceae</taxon>
        <taxon>Furfurilactobacillus</taxon>
    </lineage>
</organism>
<dbReference type="PATRIC" id="fig|348151.3.peg.182"/>
<dbReference type="AlphaFoldDB" id="A0A0R2L6G7"/>
<evidence type="ECO:0000313" key="3">
    <source>
        <dbReference type="Proteomes" id="UP000051139"/>
    </source>
</evidence>
<dbReference type="Proteomes" id="UP000321429">
    <property type="component" value="Unassembled WGS sequence"/>
</dbReference>
<name>A0A0R2L6G7_9LACO</name>
<protein>
    <submittedName>
        <fullName evidence="2">Uncharacterized protein</fullName>
    </submittedName>
</protein>
<gene>
    <name evidence="2" type="ORF">IV55_GL000179</name>
    <name evidence="1" type="ORF">LSI01_17600</name>
</gene>
<sequence>MKNHGKLNATLLTPEYWTRYHLPEAAAFATQFQEVDAKELGENDRKKALDELIQAMSAKGYNNPQNPVYTLLSAIMVQRN</sequence>
<evidence type="ECO:0000313" key="4">
    <source>
        <dbReference type="Proteomes" id="UP000321429"/>
    </source>
</evidence>